<gene>
    <name evidence="4" type="ORF">MCNF_36790</name>
</gene>
<evidence type="ECO:0000256" key="3">
    <source>
        <dbReference type="ARBA" id="ARBA00023163"/>
    </source>
</evidence>
<dbReference type="OrthoDB" id="3474596at2"/>
<sequence>MARPDRVGVRDTGMRDKILDACAHIMLTEGYAAATSRRVAEQAGVQRALVYYYFPTMGELYLAVLHRGTEASLEAQRAALTAEKPLHALWDMTVDPRGVGLLTEFMALGNHREEIRAELAAGAEKFREAQVAALTFILRGERGERGDAALPPDVVSVLIAAVGRLIVLESAMGITTGHANTMELVRELLDDHELPRVESNAEV</sequence>
<evidence type="ECO:0000313" key="5">
    <source>
        <dbReference type="Proteomes" id="UP000466931"/>
    </source>
</evidence>
<organism evidence="4 5">
    <name type="scientific">Mycolicibacterium confluentis</name>
    <dbReference type="NCBI Taxonomy" id="28047"/>
    <lineage>
        <taxon>Bacteria</taxon>
        <taxon>Bacillati</taxon>
        <taxon>Actinomycetota</taxon>
        <taxon>Actinomycetes</taxon>
        <taxon>Mycobacteriales</taxon>
        <taxon>Mycobacteriaceae</taxon>
        <taxon>Mycolicibacterium</taxon>
    </lineage>
</organism>
<reference evidence="4" key="2">
    <citation type="submission" date="2020-02" db="EMBL/GenBank/DDBJ databases">
        <authorList>
            <person name="Matsumoto Y."/>
            <person name="Motooka D."/>
            <person name="Nakamura S."/>
        </authorList>
    </citation>
    <scope>NUCLEOTIDE SEQUENCE</scope>
    <source>
        <strain evidence="4">JCM 13671</strain>
    </source>
</reference>
<evidence type="ECO:0000256" key="1">
    <source>
        <dbReference type="ARBA" id="ARBA00023015"/>
    </source>
</evidence>
<dbReference type="PROSITE" id="PS50977">
    <property type="entry name" value="HTH_TETR_2"/>
    <property type="match status" value="1"/>
</dbReference>
<dbReference type="InterPro" id="IPR050109">
    <property type="entry name" value="HTH-type_TetR-like_transc_reg"/>
</dbReference>
<keyword evidence="2" id="KW-0238">DNA-binding</keyword>
<reference evidence="4" key="1">
    <citation type="journal article" date="2019" name="Emerg. Microbes Infect.">
        <title>Comprehensive subspecies identification of 175 nontuberculous mycobacteria species based on 7547 genomic profiles.</title>
        <authorList>
            <person name="Matsumoto Y."/>
            <person name="Kinjo T."/>
            <person name="Motooka D."/>
            <person name="Nabeya D."/>
            <person name="Jung N."/>
            <person name="Uechi K."/>
            <person name="Horii T."/>
            <person name="Iida T."/>
            <person name="Fujita J."/>
            <person name="Nakamura S."/>
        </authorList>
    </citation>
    <scope>NUCLEOTIDE SEQUENCE [LARGE SCALE GENOMIC DNA]</scope>
    <source>
        <strain evidence="4">JCM 13671</strain>
    </source>
</reference>
<dbReference type="PANTHER" id="PTHR30055">
    <property type="entry name" value="HTH-TYPE TRANSCRIPTIONAL REGULATOR RUTR"/>
    <property type="match status" value="1"/>
</dbReference>
<keyword evidence="3" id="KW-0804">Transcription</keyword>
<accession>A0A7I7Y156</accession>
<dbReference type="AlphaFoldDB" id="A0A7I7Y156"/>
<keyword evidence="5" id="KW-1185">Reference proteome</keyword>
<keyword evidence="1" id="KW-0805">Transcription regulation</keyword>
<protein>
    <submittedName>
        <fullName evidence="4">TetR family transcriptional regulator</fullName>
    </submittedName>
</protein>
<dbReference type="Gene3D" id="1.10.357.10">
    <property type="entry name" value="Tetracycline Repressor, domain 2"/>
    <property type="match status" value="1"/>
</dbReference>
<dbReference type="Proteomes" id="UP000466931">
    <property type="component" value="Chromosome"/>
</dbReference>
<dbReference type="InterPro" id="IPR001647">
    <property type="entry name" value="HTH_TetR"/>
</dbReference>
<dbReference type="PANTHER" id="PTHR30055:SF234">
    <property type="entry name" value="HTH-TYPE TRANSCRIPTIONAL REGULATOR BETI"/>
    <property type="match status" value="1"/>
</dbReference>
<dbReference type="InterPro" id="IPR009057">
    <property type="entry name" value="Homeodomain-like_sf"/>
</dbReference>
<dbReference type="GO" id="GO:0000976">
    <property type="term" value="F:transcription cis-regulatory region binding"/>
    <property type="evidence" value="ECO:0007669"/>
    <property type="project" value="TreeGrafter"/>
</dbReference>
<proteinExistence type="predicted"/>
<evidence type="ECO:0000256" key="2">
    <source>
        <dbReference type="ARBA" id="ARBA00023125"/>
    </source>
</evidence>
<dbReference type="Pfam" id="PF00440">
    <property type="entry name" value="TetR_N"/>
    <property type="match status" value="1"/>
</dbReference>
<dbReference type="PRINTS" id="PR00455">
    <property type="entry name" value="HTHTETR"/>
</dbReference>
<evidence type="ECO:0000313" key="4">
    <source>
        <dbReference type="EMBL" id="BBZ35074.1"/>
    </source>
</evidence>
<name>A0A7I7Y156_9MYCO</name>
<dbReference type="SUPFAM" id="SSF46689">
    <property type="entry name" value="Homeodomain-like"/>
    <property type="match status" value="1"/>
</dbReference>
<dbReference type="GO" id="GO:0003700">
    <property type="term" value="F:DNA-binding transcription factor activity"/>
    <property type="evidence" value="ECO:0007669"/>
    <property type="project" value="TreeGrafter"/>
</dbReference>
<dbReference type="EMBL" id="AP022612">
    <property type="protein sequence ID" value="BBZ35074.1"/>
    <property type="molecule type" value="Genomic_DNA"/>
</dbReference>
<dbReference type="RefSeq" id="WP_085149380.1">
    <property type="nucleotide sequence ID" value="NZ_AP022612.1"/>
</dbReference>